<accession>A0A142BVT9</accession>
<dbReference type="EMBL" id="KU736870">
    <property type="protein sequence ID" value="AMP42227.1"/>
    <property type="molecule type" value="Genomic_DNA"/>
</dbReference>
<name>A0A142BVT9_9BACT</name>
<sequence>MVGLYHDVVETQLLTPAEYARSTNEKISAVRKKIEVAQLMVEYLEFINAPGQYHIIRDLQLLFPLEELSRMLKKTQSNDEAEDLKVCVFSNILMRTSNDLGRFVRKIKDVMSTPYFGQYLDEQREIAEEVIDLLPPVGSVNSEVLRETVKSNVAIAESLERSITKALTKAQKAELASRPLQILEEASNLLSTIDDSQFIDYNEDDLTAISARVEQLKSQLDDLMFEIER</sequence>
<reference evidence="1" key="2">
    <citation type="submission" date="2016-02" db="EMBL/GenBank/DDBJ databases">
        <authorList>
            <person name="Wen L."/>
            <person name="He K."/>
            <person name="Yang H."/>
        </authorList>
    </citation>
    <scope>NUCLEOTIDE SEQUENCE</scope>
</reference>
<organism evidence="1">
    <name type="scientific">uncultured bacterium IN-05</name>
    <dbReference type="NCBI Taxonomy" id="1805583"/>
    <lineage>
        <taxon>Bacteria</taxon>
        <taxon>environmental samples</taxon>
    </lineage>
</organism>
<evidence type="ECO:0000313" key="1">
    <source>
        <dbReference type="EMBL" id="AMP42227.1"/>
    </source>
</evidence>
<proteinExistence type="predicted"/>
<protein>
    <submittedName>
        <fullName evidence="1">Uncharacterized protein</fullName>
    </submittedName>
</protein>
<dbReference type="AlphaFoldDB" id="A0A142BVT9"/>
<reference evidence="1" key="1">
    <citation type="journal article" date="2016" name="Appl. Environ. Microbiol.">
        <title>Diversity of the Tetracycline Mobilome within a Chinese Pig Manure Sample.</title>
        <authorList>
            <person name="Leclercq S.O."/>
            <person name="Wang C."/>
            <person name="Zhu Y."/>
            <person name="Wu H."/>
            <person name="Du X."/>
            <person name="Liu Z."/>
            <person name="Feng J."/>
        </authorList>
    </citation>
    <scope>NUCLEOTIDE SEQUENCE</scope>
</reference>